<dbReference type="InterPro" id="IPR020476">
    <property type="entry name" value="Nudix_hydrolase"/>
</dbReference>
<dbReference type="PANTHER" id="PTHR43046:SF2">
    <property type="entry name" value="8-OXO-DGTP DIPHOSPHATASE-RELATED"/>
    <property type="match status" value="1"/>
</dbReference>
<dbReference type="EMBL" id="LGUE01000001">
    <property type="protein sequence ID" value="KON92652.1"/>
    <property type="molecule type" value="Genomic_DNA"/>
</dbReference>
<sequence length="157" mass="17673">MGYIEELRSLIGSRPVNLVGSTVILTDGQGRILLQRRTFPPGKWGLPGGLMELGESAEETGRREVKEETNLEVGRLKLVNVYSGQDQYIEAENGDQFYSVTICFHSEEFEGQLKLQRSEGTKLEFISSKNLPDHMVASHRRMVADFLEKKNNQKDGA</sequence>
<dbReference type="InterPro" id="IPR015797">
    <property type="entry name" value="NUDIX_hydrolase-like_dom_sf"/>
</dbReference>
<dbReference type="PATRIC" id="fig|189381.12.peg.942"/>
<dbReference type="PRINTS" id="PR00502">
    <property type="entry name" value="NUDIXFAMILY"/>
</dbReference>
<dbReference type="STRING" id="189381.GCA_900166615_03465"/>
<feature type="domain" description="Nudix hydrolase" evidence="3">
    <location>
        <begin position="15"/>
        <end position="149"/>
    </location>
</feature>
<evidence type="ECO:0000256" key="2">
    <source>
        <dbReference type="ARBA" id="ARBA00022801"/>
    </source>
</evidence>
<gene>
    <name evidence="4" type="ORF">AF331_04155</name>
</gene>
<dbReference type="OrthoDB" id="9787476at2"/>
<dbReference type="GO" id="GO:0016787">
    <property type="term" value="F:hydrolase activity"/>
    <property type="evidence" value="ECO:0007669"/>
    <property type="project" value="UniProtKB-KW"/>
</dbReference>
<evidence type="ECO:0000313" key="4">
    <source>
        <dbReference type="EMBL" id="KON92652.1"/>
    </source>
</evidence>
<proteinExistence type="predicted"/>
<keyword evidence="2" id="KW-0378">Hydrolase</keyword>
<keyword evidence="5" id="KW-1185">Reference proteome</keyword>
<name>A0A0M0GT40_9BACI</name>
<dbReference type="PROSITE" id="PS51462">
    <property type="entry name" value="NUDIX"/>
    <property type="match status" value="1"/>
</dbReference>
<evidence type="ECO:0000256" key="1">
    <source>
        <dbReference type="ARBA" id="ARBA00001946"/>
    </source>
</evidence>
<dbReference type="AlphaFoldDB" id="A0A0M0GT40"/>
<accession>A0A0M0GT40</accession>
<dbReference type="SUPFAM" id="SSF55811">
    <property type="entry name" value="Nudix"/>
    <property type="match status" value="1"/>
</dbReference>
<dbReference type="InterPro" id="IPR000086">
    <property type="entry name" value="NUDIX_hydrolase_dom"/>
</dbReference>
<dbReference type="PANTHER" id="PTHR43046">
    <property type="entry name" value="GDP-MANNOSE MANNOSYL HYDROLASE"/>
    <property type="match status" value="1"/>
</dbReference>
<comment type="cofactor">
    <cofactor evidence="1">
        <name>Mg(2+)</name>
        <dbReference type="ChEBI" id="CHEBI:18420"/>
    </cofactor>
</comment>
<dbReference type="Pfam" id="PF00293">
    <property type="entry name" value="NUDIX"/>
    <property type="match status" value="1"/>
</dbReference>
<reference evidence="5" key="1">
    <citation type="submission" date="2015-07" db="EMBL/GenBank/DDBJ databases">
        <title>Fjat-14235 jcm11544.</title>
        <authorList>
            <person name="Liu B."/>
            <person name="Wang J."/>
            <person name="Zhu Y."/>
            <person name="Liu G."/>
            <person name="Chen Q."/>
            <person name="Chen Z."/>
            <person name="Lan J."/>
            <person name="Che J."/>
            <person name="Ge C."/>
            <person name="Shi H."/>
            <person name="Pan Z."/>
            <person name="Liu X."/>
        </authorList>
    </citation>
    <scope>NUCLEOTIDE SEQUENCE [LARGE SCALE GENOMIC DNA]</scope>
    <source>
        <strain evidence="5">JCM 11544</strain>
    </source>
</reference>
<evidence type="ECO:0000313" key="5">
    <source>
        <dbReference type="Proteomes" id="UP000037405"/>
    </source>
</evidence>
<comment type="caution">
    <text evidence="4">The sequence shown here is derived from an EMBL/GenBank/DDBJ whole genome shotgun (WGS) entry which is preliminary data.</text>
</comment>
<organism evidence="4 5">
    <name type="scientific">Rossellomorea marisflavi</name>
    <dbReference type="NCBI Taxonomy" id="189381"/>
    <lineage>
        <taxon>Bacteria</taxon>
        <taxon>Bacillati</taxon>
        <taxon>Bacillota</taxon>
        <taxon>Bacilli</taxon>
        <taxon>Bacillales</taxon>
        <taxon>Bacillaceae</taxon>
        <taxon>Rossellomorea</taxon>
    </lineage>
</organism>
<dbReference type="Proteomes" id="UP000037405">
    <property type="component" value="Unassembled WGS sequence"/>
</dbReference>
<dbReference type="CDD" id="cd04677">
    <property type="entry name" value="NUDIX_Hydrolase"/>
    <property type="match status" value="1"/>
</dbReference>
<protein>
    <submittedName>
        <fullName evidence="4">DNA mismatch repair protein MutT</fullName>
    </submittedName>
</protein>
<evidence type="ECO:0000259" key="3">
    <source>
        <dbReference type="PROSITE" id="PS51462"/>
    </source>
</evidence>
<dbReference type="Gene3D" id="3.90.79.10">
    <property type="entry name" value="Nucleoside Triphosphate Pyrophosphohydrolase"/>
    <property type="match status" value="1"/>
</dbReference>